<dbReference type="Gene3D" id="1.50.10.10">
    <property type="match status" value="1"/>
</dbReference>
<reference evidence="3" key="1">
    <citation type="submission" date="2022-11" db="EMBL/GenBank/DDBJ databases">
        <title>Genome Sequence of Cubamyces cubensis.</title>
        <authorList>
            <person name="Buettner E."/>
        </authorList>
    </citation>
    <scope>NUCLEOTIDE SEQUENCE</scope>
    <source>
        <strain evidence="3">MPL-01</strain>
    </source>
</reference>
<dbReference type="Pfam" id="PF22124">
    <property type="entry name" value="Glyco_hydro_95_cat"/>
    <property type="match status" value="1"/>
</dbReference>
<dbReference type="InterPro" id="IPR008928">
    <property type="entry name" value="6-hairpin_glycosidase_sf"/>
</dbReference>
<dbReference type="GO" id="GO:0004560">
    <property type="term" value="F:alpha-L-fucosidase activity"/>
    <property type="evidence" value="ECO:0007669"/>
    <property type="project" value="InterPro"/>
</dbReference>
<proteinExistence type="predicted"/>
<evidence type="ECO:0000313" key="4">
    <source>
        <dbReference type="Proteomes" id="UP001215151"/>
    </source>
</evidence>
<evidence type="ECO:0008006" key="5">
    <source>
        <dbReference type="Google" id="ProtNLM"/>
    </source>
</evidence>
<feature type="domain" description="Glycosyl hydrolase family 95 N-terminal" evidence="1">
    <location>
        <begin position="44"/>
        <end position="303"/>
    </location>
</feature>
<keyword evidence="4" id="KW-1185">Reference proteome</keyword>
<dbReference type="InterPro" id="IPR054363">
    <property type="entry name" value="GH95_cat"/>
</dbReference>
<evidence type="ECO:0000313" key="3">
    <source>
        <dbReference type="EMBL" id="KAJ8481341.1"/>
    </source>
</evidence>
<dbReference type="Gene3D" id="2.60.40.1180">
    <property type="entry name" value="Golgi alpha-mannosidase II"/>
    <property type="match status" value="1"/>
</dbReference>
<dbReference type="GO" id="GO:0005975">
    <property type="term" value="P:carbohydrate metabolic process"/>
    <property type="evidence" value="ECO:0007669"/>
    <property type="project" value="InterPro"/>
</dbReference>
<feature type="domain" description="Glycosyl hydrolase family 95 catalytic" evidence="2">
    <location>
        <begin position="332"/>
        <end position="749"/>
    </location>
</feature>
<evidence type="ECO:0000259" key="2">
    <source>
        <dbReference type="Pfam" id="PF22124"/>
    </source>
</evidence>
<dbReference type="EMBL" id="JAPEVG010000139">
    <property type="protein sequence ID" value="KAJ8481341.1"/>
    <property type="molecule type" value="Genomic_DNA"/>
</dbReference>
<comment type="caution">
    <text evidence="3">The sequence shown here is derived from an EMBL/GenBank/DDBJ whole genome shotgun (WGS) entry which is preliminary data.</text>
</comment>
<dbReference type="Proteomes" id="UP001215151">
    <property type="component" value="Unassembled WGS sequence"/>
</dbReference>
<dbReference type="Pfam" id="PF14498">
    <property type="entry name" value="Glyco_hyd_65N_2"/>
    <property type="match status" value="1"/>
</dbReference>
<dbReference type="PANTHER" id="PTHR31084:SF3">
    <property type="entry name" value="ALPHA-FUCOSIDASE A"/>
    <property type="match status" value="1"/>
</dbReference>
<organism evidence="3 4">
    <name type="scientific">Trametes cubensis</name>
    <dbReference type="NCBI Taxonomy" id="1111947"/>
    <lineage>
        <taxon>Eukaryota</taxon>
        <taxon>Fungi</taxon>
        <taxon>Dikarya</taxon>
        <taxon>Basidiomycota</taxon>
        <taxon>Agaricomycotina</taxon>
        <taxon>Agaricomycetes</taxon>
        <taxon>Polyporales</taxon>
        <taxon>Polyporaceae</taxon>
        <taxon>Trametes</taxon>
    </lineage>
</organism>
<name>A0AAD7XBG5_9APHY</name>
<protein>
    <recommendedName>
        <fullName evidence="5">Glycoside hydrolase family 95 protein</fullName>
    </recommendedName>
</protein>
<dbReference type="SUPFAM" id="SSF48208">
    <property type="entry name" value="Six-hairpin glycosidases"/>
    <property type="match status" value="1"/>
</dbReference>
<dbReference type="InterPro" id="IPR013780">
    <property type="entry name" value="Glyco_hydro_b"/>
</dbReference>
<evidence type="ECO:0000259" key="1">
    <source>
        <dbReference type="Pfam" id="PF14498"/>
    </source>
</evidence>
<sequence length="868" mass="94867">MDSTELCRILFESAEGHRETAAIAATISSVLAAPPAFPSSGKALWYTQPGRFEAWSNDWLPIGNGYLAATLLGETAQEVTQLNIESLWSGGPFQDPSYNGGNKLPSDQANMAQDMQVIRQAIFESPNGTIDNIEQLTTDAGAYGSYVGAGYLLSSLNISGPVSGYFRWLDIESALHGTQWTQGNTTFFRWAFDPLAVSTVTACFQRINTTDASTLPIVTYAYSVAAESGIPVPTISCFDNSTLQITGTASDPGMAFEILARVAAQPSTASVSCAASGSSNATLTVSGANDAVITWVGDTNYDMNAGDAAHNFTFQGADPHAGLVTLLSAIESYDDVRAAHVADYNNALGDFDLQLGQIPDLDTPTDQLKAQYETDVGDVYLEWVLFHYARYLLVSSSRGMLPANLQGKWAKDASNPWSADYHSNINIQMNYWFAETTGLDVATPLFDYIEKTWAPRGAQTAQYLYNIDQGWVTHNEMNIFGHTGMKGGGNTAQWADYPESNAWMMIHVWDHYDFTQDVEWFKAQGYPLLKSAAQFHLQKLIPDERFNDSTLVVNPCNSPEQVPITMGCAHAQQLIWQLFNAIEKGFDAAGDTDTDFLNEVIFKRDQMDKGIHVGSWGQLQEWKVDMDSPTDTHRHLSHLIGLYPGYAIASYNETLQATAQNLTRAEVWAAAETSLIHRGNGTGPDADAGWEKVWRAACWAQLHNASEFYHELSYAIERNFAPNLFSLYPPLGEDAIFQIDANFGYAAALLVRPSPSLSHPHTPNPALNTSPYSQNGIIQTPDIPAHDVPYTVYLLPALPKSWPVGAISNARLRGGLAFGFSWKPAGLTSLVVNASANAAHTRLRILHGPDERDLGTFDVSPGTSLRII</sequence>
<dbReference type="PIRSF" id="PIRSF007663">
    <property type="entry name" value="UCP007663"/>
    <property type="match status" value="1"/>
</dbReference>
<dbReference type="InterPro" id="IPR016518">
    <property type="entry name" value="Alpha-L-fucosidase"/>
</dbReference>
<gene>
    <name evidence="3" type="ORF">ONZ51_g6064</name>
</gene>
<dbReference type="AlphaFoldDB" id="A0AAD7XBG5"/>
<dbReference type="InterPro" id="IPR012341">
    <property type="entry name" value="6hp_glycosidase-like_sf"/>
</dbReference>
<dbReference type="PANTHER" id="PTHR31084">
    <property type="entry name" value="ALPHA-L-FUCOSIDASE 2"/>
    <property type="match status" value="1"/>
</dbReference>
<accession>A0AAD7XBG5</accession>
<dbReference type="InterPro" id="IPR027414">
    <property type="entry name" value="GH95_N_dom"/>
</dbReference>